<dbReference type="Proteomes" id="UP000215155">
    <property type="component" value="Unassembled WGS sequence"/>
</dbReference>
<protein>
    <submittedName>
        <fullName evidence="1">Sulfide:quinone reductase</fullName>
    </submittedName>
</protein>
<name>A0AA91YXB9_9BACT</name>
<evidence type="ECO:0000313" key="2">
    <source>
        <dbReference type="Proteomes" id="UP000215155"/>
    </source>
</evidence>
<proteinExistence type="predicted"/>
<dbReference type="RefSeq" id="WP_089543597.1">
    <property type="nucleotide sequence ID" value="NZ_JBQKIM010000031.1"/>
</dbReference>
<dbReference type="EMBL" id="NMPZ01000008">
    <property type="protein sequence ID" value="OXL44233.1"/>
    <property type="molecule type" value="Genomic_DNA"/>
</dbReference>
<comment type="caution">
    <text evidence="1">The sequence shown here is derived from an EMBL/GenBank/DDBJ whole genome shotgun (WGS) entry which is preliminary data.</text>
</comment>
<gene>
    <name evidence="1" type="ORF">CFT61_06200</name>
</gene>
<reference evidence="1 2" key="1">
    <citation type="submission" date="2017-07" db="EMBL/GenBank/DDBJ databases">
        <title>Draft genome sequence of Prevotella copri isolated from the gut of healthy adult Indian.</title>
        <authorList>
            <person name="Das B."/>
            <person name="Bag S."/>
            <person name="Ghosh T.S."/>
        </authorList>
    </citation>
    <scope>NUCLEOTIDE SEQUENCE [LARGE SCALE GENOMIC DNA]</scope>
    <source>
        <strain evidence="1 2">Indica</strain>
    </source>
</reference>
<organism evidence="1 2">
    <name type="scientific">Segatella copri</name>
    <dbReference type="NCBI Taxonomy" id="165179"/>
    <lineage>
        <taxon>Bacteria</taxon>
        <taxon>Pseudomonadati</taxon>
        <taxon>Bacteroidota</taxon>
        <taxon>Bacteroidia</taxon>
        <taxon>Bacteroidales</taxon>
        <taxon>Prevotellaceae</taxon>
        <taxon>Segatella</taxon>
    </lineage>
</organism>
<dbReference type="AlphaFoldDB" id="A0AA91YXB9"/>
<sequence length="96" mass="11519">MERMISEKDKEFTDVFSRFVNGKMGSAQLTGEEWANDHRYLVNEKFKVVMAFIDKLAYCYEQGWYDPRDEWACTLSASIMEHLKEKQLYYSQIKDR</sequence>
<accession>A0AA91YXB9</accession>
<evidence type="ECO:0000313" key="1">
    <source>
        <dbReference type="EMBL" id="OXL44233.1"/>
    </source>
</evidence>